<keyword evidence="2" id="KW-1185">Reference proteome</keyword>
<accession>A0AAV4UF69</accession>
<gene>
    <name evidence="1" type="ORF">CDAR_62541</name>
</gene>
<dbReference type="Proteomes" id="UP001054837">
    <property type="component" value="Unassembled WGS sequence"/>
</dbReference>
<dbReference type="AlphaFoldDB" id="A0AAV4UF69"/>
<evidence type="ECO:0000313" key="2">
    <source>
        <dbReference type="Proteomes" id="UP001054837"/>
    </source>
</evidence>
<evidence type="ECO:0000313" key="1">
    <source>
        <dbReference type="EMBL" id="GIY56408.1"/>
    </source>
</evidence>
<sequence length="101" mass="11205">MLKMLMASRKQIVKSSMPAPHRIFQPRIHHLSSQESFFYGPVASRHGALLTIPNSSMTTECFSEISQSLVGLCRVPAAFIFIAKKTDEMISTIVGGGFEEF</sequence>
<proteinExistence type="predicted"/>
<reference evidence="1 2" key="1">
    <citation type="submission" date="2021-06" db="EMBL/GenBank/DDBJ databases">
        <title>Caerostris darwini draft genome.</title>
        <authorList>
            <person name="Kono N."/>
            <person name="Arakawa K."/>
        </authorList>
    </citation>
    <scope>NUCLEOTIDE SEQUENCE [LARGE SCALE GENOMIC DNA]</scope>
</reference>
<name>A0AAV4UF69_9ARAC</name>
<protein>
    <submittedName>
        <fullName evidence="1">Uncharacterized protein</fullName>
    </submittedName>
</protein>
<organism evidence="1 2">
    <name type="scientific">Caerostris darwini</name>
    <dbReference type="NCBI Taxonomy" id="1538125"/>
    <lineage>
        <taxon>Eukaryota</taxon>
        <taxon>Metazoa</taxon>
        <taxon>Ecdysozoa</taxon>
        <taxon>Arthropoda</taxon>
        <taxon>Chelicerata</taxon>
        <taxon>Arachnida</taxon>
        <taxon>Araneae</taxon>
        <taxon>Araneomorphae</taxon>
        <taxon>Entelegynae</taxon>
        <taxon>Araneoidea</taxon>
        <taxon>Araneidae</taxon>
        <taxon>Caerostris</taxon>
    </lineage>
</organism>
<comment type="caution">
    <text evidence="1">The sequence shown here is derived from an EMBL/GenBank/DDBJ whole genome shotgun (WGS) entry which is preliminary data.</text>
</comment>
<dbReference type="EMBL" id="BPLQ01011198">
    <property type="protein sequence ID" value="GIY56408.1"/>
    <property type="molecule type" value="Genomic_DNA"/>
</dbReference>